<feature type="domain" description="HEPN" evidence="1">
    <location>
        <begin position="8"/>
        <end position="110"/>
    </location>
</feature>
<dbReference type="KEGG" id="cau:Caur_1503"/>
<sequence length="122" mass="14055">MNRWRDWYEQGKRDYTRALWAFFTLQQASEKVVKALGLARGVTLWGHSLTDRLRRLNQELAVPEEVLDSARLLDLYYIPPCYPNGFASGKPADYVTETQAQEGLHAADRVIRFCESHLPGSR</sequence>
<proteinExistence type="predicted"/>
<evidence type="ECO:0000259" key="1">
    <source>
        <dbReference type="SMART" id="SM00748"/>
    </source>
</evidence>
<protein>
    <submittedName>
        <fullName evidence="2">HEPN domain protein</fullName>
    </submittedName>
</protein>
<keyword evidence="3" id="KW-1185">Reference proteome</keyword>
<dbReference type="InParanoid" id="A9WAU2"/>
<dbReference type="Pfam" id="PF05168">
    <property type="entry name" value="HEPN"/>
    <property type="match status" value="1"/>
</dbReference>
<gene>
    <name evidence="2" type="ordered locus">Caur_1503</name>
</gene>
<reference evidence="3" key="1">
    <citation type="journal article" date="2011" name="BMC Genomics">
        <title>Complete genome sequence of the filamentous anoxygenic phototrophic bacterium Chloroflexus aurantiacus.</title>
        <authorList>
            <person name="Tang K.H."/>
            <person name="Barry K."/>
            <person name="Chertkov O."/>
            <person name="Dalin E."/>
            <person name="Han C.S."/>
            <person name="Hauser L.J."/>
            <person name="Honchak B.M."/>
            <person name="Karbach L.E."/>
            <person name="Land M.L."/>
            <person name="Lapidus A."/>
            <person name="Larimer F.W."/>
            <person name="Mikhailova N."/>
            <person name="Pitluck S."/>
            <person name="Pierson B.K."/>
            <person name="Blankenship R.E."/>
        </authorList>
    </citation>
    <scope>NUCLEOTIDE SEQUENCE [LARGE SCALE GENOMIC DNA]</scope>
    <source>
        <strain evidence="3">ATCC 29366 / DSM 635 / J-10-fl</strain>
    </source>
</reference>
<dbReference type="EMBL" id="CP000909">
    <property type="protein sequence ID" value="ABY34723.1"/>
    <property type="molecule type" value="Genomic_DNA"/>
</dbReference>
<dbReference type="STRING" id="324602.Caur_1503"/>
<dbReference type="EnsemblBacteria" id="ABY34723">
    <property type="protein sequence ID" value="ABY34723"/>
    <property type="gene ID" value="Caur_1503"/>
</dbReference>
<dbReference type="Proteomes" id="UP000002008">
    <property type="component" value="Chromosome"/>
</dbReference>
<dbReference type="HOGENOM" id="CLU_123170_2_1_0"/>
<name>A9WAU2_CHLAA</name>
<evidence type="ECO:0000313" key="2">
    <source>
        <dbReference type="EMBL" id="ABY34723.1"/>
    </source>
</evidence>
<accession>A9WAU2</accession>
<dbReference type="InterPro" id="IPR007842">
    <property type="entry name" value="HEPN_dom"/>
</dbReference>
<dbReference type="PATRIC" id="fig|324602.8.peg.1711"/>
<evidence type="ECO:0000313" key="3">
    <source>
        <dbReference type="Proteomes" id="UP000002008"/>
    </source>
</evidence>
<dbReference type="eggNOG" id="COG2250">
    <property type="taxonomic scope" value="Bacteria"/>
</dbReference>
<dbReference type="RefSeq" id="WP_012257377.1">
    <property type="nucleotide sequence ID" value="NC_010175.1"/>
</dbReference>
<dbReference type="AlphaFoldDB" id="A9WAU2"/>
<organism evidence="2 3">
    <name type="scientific">Chloroflexus aurantiacus (strain ATCC 29366 / DSM 635 / J-10-fl)</name>
    <dbReference type="NCBI Taxonomy" id="324602"/>
    <lineage>
        <taxon>Bacteria</taxon>
        <taxon>Bacillati</taxon>
        <taxon>Chloroflexota</taxon>
        <taxon>Chloroflexia</taxon>
        <taxon>Chloroflexales</taxon>
        <taxon>Chloroflexineae</taxon>
        <taxon>Chloroflexaceae</taxon>
        <taxon>Chloroflexus</taxon>
    </lineage>
</organism>
<dbReference type="Gene3D" id="1.20.120.330">
    <property type="entry name" value="Nucleotidyltransferases domain 2"/>
    <property type="match status" value="1"/>
</dbReference>
<dbReference type="SUPFAM" id="SSF81593">
    <property type="entry name" value="Nucleotidyltransferase substrate binding subunit/domain"/>
    <property type="match status" value="1"/>
</dbReference>
<dbReference type="SMART" id="SM00748">
    <property type="entry name" value="HEPN"/>
    <property type="match status" value="1"/>
</dbReference>